<proteinExistence type="predicted"/>
<evidence type="ECO:0000313" key="1">
    <source>
        <dbReference type="EMBL" id="MBA0747739.1"/>
    </source>
</evidence>
<dbReference type="AlphaFoldDB" id="A0A7J9CGY7"/>
<comment type="caution">
    <text evidence="1">The sequence shown here is derived from an EMBL/GenBank/DDBJ whole genome shotgun (WGS) entry which is preliminary data.</text>
</comment>
<evidence type="ECO:0000313" key="2">
    <source>
        <dbReference type="Proteomes" id="UP000593579"/>
    </source>
</evidence>
<keyword evidence="2" id="KW-1185">Reference proteome</keyword>
<feature type="non-terminal residue" evidence="1">
    <location>
        <position position="37"/>
    </location>
</feature>
<sequence>MDGDKVNFLVILEDPPHSVRGLLKEDIRQSIIDYDRR</sequence>
<protein>
    <submittedName>
        <fullName evidence="1">Uncharacterized protein</fullName>
    </submittedName>
</protein>
<dbReference type="Proteomes" id="UP000593579">
    <property type="component" value="Unassembled WGS sequence"/>
</dbReference>
<name>A0A7J9CGY7_GOSGO</name>
<gene>
    <name evidence="1" type="ORF">Gogos_004628</name>
</gene>
<accession>A0A7J9CGY7</accession>
<reference evidence="1 2" key="1">
    <citation type="journal article" date="2019" name="Genome Biol. Evol.">
        <title>Insights into the evolution of the New World diploid cottons (Gossypium, subgenus Houzingenia) based on genome sequencing.</title>
        <authorList>
            <person name="Grover C.E."/>
            <person name="Arick M.A. 2nd"/>
            <person name="Thrash A."/>
            <person name="Conover J.L."/>
            <person name="Sanders W.S."/>
            <person name="Peterson D.G."/>
            <person name="Frelichowski J.E."/>
            <person name="Scheffler J.A."/>
            <person name="Scheffler B.E."/>
            <person name="Wendel J.F."/>
        </authorList>
    </citation>
    <scope>NUCLEOTIDE SEQUENCE [LARGE SCALE GENOMIC DNA]</scope>
    <source>
        <strain evidence="1">5</strain>
        <tissue evidence="1">Leaf</tissue>
    </source>
</reference>
<dbReference type="EMBL" id="JABEZY010000010">
    <property type="protein sequence ID" value="MBA0747739.1"/>
    <property type="molecule type" value="Genomic_DNA"/>
</dbReference>
<organism evidence="1 2">
    <name type="scientific">Gossypium gossypioides</name>
    <name type="common">Mexican cotton</name>
    <name type="synonym">Selera gossypioides</name>
    <dbReference type="NCBI Taxonomy" id="34282"/>
    <lineage>
        <taxon>Eukaryota</taxon>
        <taxon>Viridiplantae</taxon>
        <taxon>Streptophyta</taxon>
        <taxon>Embryophyta</taxon>
        <taxon>Tracheophyta</taxon>
        <taxon>Spermatophyta</taxon>
        <taxon>Magnoliopsida</taxon>
        <taxon>eudicotyledons</taxon>
        <taxon>Gunneridae</taxon>
        <taxon>Pentapetalae</taxon>
        <taxon>rosids</taxon>
        <taxon>malvids</taxon>
        <taxon>Malvales</taxon>
        <taxon>Malvaceae</taxon>
        <taxon>Malvoideae</taxon>
        <taxon>Gossypium</taxon>
    </lineage>
</organism>